<dbReference type="GO" id="GO:0008092">
    <property type="term" value="F:cytoskeletal protein binding"/>
    <property type="evidence" value="ECO:0007669"/>
    <property type="project" value="InterPro"/>
</dbReference>
<dbReference type="GeneTree" id="ENSGT01020000230354"/>
<dbReference type="GO" id="GO:0090162">
    <property type="term" value="P:establishment of epithelial cell polarity"/>
    <property type="evidence" value="ECO:0007669"/>
    <property type="project" value="InterPro"/>
</dbReference>
<evidence type="ECO:0000259" key="12">
    <source>
        <dbReference type="PROSITE" id="PS50057"/>
    </source>
</evidence>
<dbReference type="GO" id="GO:0005923">
    <property type="term" value="C:bicellular tight junction"/>
    <property type="evidence" value="ECO:0007669"/>
    <property type="project" value="UniProtKB-SubCell"/>
</dbReference>
<feature type="compositionally biased region" description="Polar residues" evidence="11">
    <location>
        <begin position="706"/>
        <end position="717"/>
    </location>
</feature>
<evidence type="ECO:0000256" key="8">
    <source>
        <dbReference type="ARBA" id="ARBA00023054"/>
    </source>
</evidence>
<reference evidence="14" key="1">
    <citation type="submission" date="2018-06" db="EMBL/GenBank/DDBJ databases">
        <title>Genome assembly of Danube salmon.</title>
        <authorList>
            <person name="Macqueen D.J."/>
            <person name="Gundappa M.K."/>
        </authorList>
    </citation>
    <scope>NUCLEOTIDE SEQUENCE [LARGE SCALE GENOMIC DNA]</scope>
</reference>
<dbReference type="SUPFAM" id="SSF50729">
    <property type="entry name" value="PH domain-like"/>
    <property type="match status" value="1"/>
</dbReference>
<dbReference type="FunFam" id="2.30.29.30:FF:000022">
    <property type="entry name" value="Putative FERM domain-containing protein 4A"/>
    <property type="match status" value="1"/>
</dbReference>
<reference evidence="13" key="2">
    <citation type="submission" date="2025-08" db="UniProtKB">
        <authorList>
            <consortium name="Ensembl"/>
        </authorList>
    </citation>
    <scope>IDENTIFICATION</scope>
</reference>
<dbReference type="FunFam" id="3.10.20.90:FF:000019">
    <property type="entry name" value="FERM domain containing 4A"/>
    <property type="match status" value="1"/>
</dbReference>
<dbReference type="Gene3D" id="2.30.29.30">
    <property type="entry name" value="Pleckstrin-homology domain (PH domain)/Phosphotyrosine-binding domain (PTB)"/>
    <property type="match status" value="1"/>
</dbReference>
<dbReference type="InterPro" id="IPR018979">
    <property type="entry name" value="FERM_N"/>
</dbReference>
<dbReference type="SUPFAM" id="SSF47031">
    <property type="entry name" value="Second domain of FERM"/>
    <property type="match status" value="1"/>
</dbReference>
<evidence type="ECO:0000256" key="10">
    <source>
        <dbReference type="SAM" id="Coils"/>
    </source>
</evidence>
<feature type="region of interest" description="Disordered" evidence="11">
    <location>
        <begin position="586"/>
        <end position="718"/>
    </location>
</feature>
<dbReference type="InterPro" id="IPR019749">
    <property type="entry name" value="Band_41_domain"/>
</dbReference>
<feature type="compositionally biased region" description="Polar residues" evidence="11">
    <location>
        <begin position="775"/>
        <end position="784"/>
    </location>
</feature>
<feature type="compositionally biased region" description="Basic and acidic residues" evidence="11">
    <location>
        <begin position="1072"/>
        <end position="1082"/>
    </location>
</feature>
<accession>A0A4W5QBD4</accession>
<sequence>MAVNFMSRVEELLASSSQVVWSLAEQTLRRWSSQGLMPARRFLQTWWQLGDFYQMTEGRLCQVHLLDDRKLELLVQPKLLSRDLLDLVSSHFNLKEKEYFGLFFIDDTGQSNWLQLDRRVLDHDFTKKTGPMELKFLVRFYIEKITFLKDNTTVELFFLNAKSSVFNEIIEVESENVFKLAAYALQEAKGDYTNVESSRSDLNKLPVLPTRVLREHPSLAYCEDRVIEHYENLKGLSRGQAIVQYLALVESLPTYGVHYYPVKDKQGLPWWLGVSYKGIGQYDLQDKLKPRKLFQWKQLDNLYFREKKFAVEVNDPHRRTVSRRSFGQTGSVIHSWYASHSLIKTIWVMAISQHQFYLDRKQSKSKVATARSLNDITMDLTEIRAPRISKLSSIESKDQLIMASNGSLISAGSADSEVSEEQKKEKIADLKKKQKDLQDTLTQKLEELKKICLREAELTGSLPKEYPLASGEKPPVVRRRMGTAFKLDDLFPYDADPHLRNLESRFALQQKIVEAAKKLANEAELCKTVKKKRRRNCLDAMRKLHEIEEEINEYRVKTGKKPTQRASIIIADDVNSAELSSLSDSLTLDDDEDLGDQRQRSRSVQYSPRPHHSDTLSLHYQSDRRASAQNQLQDLGTSSRLNDGEVREPFHYNHTDALSSHISPYKPASRQPRDARSMPPTPLLTRNAYSSTQIRSEDGPQHFRQRSGSLESQSQLLVETAPPVPVSVLARRSNSTEVLDDGSSYTSQSSMEYMAPGNHTHRPRDRRRGRKGNVYANSGSMPNLAQTDARYNTYQPPRAPRPTTTAYYVTGYPSYTEPEPYSNGVYMYNNELEGHYNVHPSYNAAPAYHGHDAYSSRYGGDETDSMAQNPYATLRPPRNRHAQPRTEHVTRNIQKALVEEHLRGWYHRNASHKQPQAYDYIQRGSQQSLGYQTMPAPYCRTMSYSSVSSHQSSTAGGRPGHLGGGMVEYDVQQHYPSYGTAHYGTAHHPAYSRSYVDVNQTDPFINSQTDPFIDSQTDPFIDSQTDPFIDSQTDPFIDSQTDPFIDSQTDPFIDSQTDPYIDSQTNCSLDPDDQRLYWHEGSSKPGTIV</sequence>
<feature type="region of interest" description="Disordered" evidence="11">
    <location>
        <begin position="1032"/>
        <end position="1089"/>
    </location>
</feature>
<dbReference type="PANTHER" id="PTHR46079">
    <property type="entry name" value="FERM DOMAIN-CONTAINING PROTEIN 4"/>
    <property type="match status" value="1"/>
</dbReference>
<dbReference type="InterPro" id="IPR000798">
    <property type="entry name" value="Ez/rad/moesin-like"/>
</dbReference>
<dbReference type="InterPro" id="IPR035963">
    <property type="entry name" value="FERM_2"/>
</dbReference>
<dbReference type="Pfam" id="PF09379">
    <property type="entry name" value="FERM_N"/>
    <property type="match status" value="1"/>
</dbReference>
<feature type="compositionally biased region" description="Polar residues" evidence="11">
    <location>
        <begin position="1032"/>
        <end position="1068"/>
    </location>
</feature>
<keyword evidence="4" id="KW-0796">Tight junction</keyword>
<dbReference type="CDD" id="cd13191">
    <property type="entry name" value="FERM_C_FRMD4A_FRMD4B"/>
    <property type="match status" value="1"/>
</dbReference>
<keyword evidence="9" id="KW-0206">Cytoskeleton</keyword>
<evidence type="ECO:0000256" key="9">
    <source>
        <dbReference type="ARBA" id="ARBA00023212"/>
    </source>
</evidence>
<dbReference type="Ensembl" id="ENSHHUT00000073772.1">
    <property type="protein sequence ID" value="ENSHHUP00000071398.1"/>
    <property type="gene ID" value="ENSHHUG00000041948.1"/>
</dbReference>
<protein>
    <submittedName>
        <fullName evidence="13">FERM domain containing 4B</fullName>
    </submittedName>
</protein>
<feature type="compositionally biased region" description="Polar residues" evidence="11">
    <location>
        <begin position="627"/>
        <end position="641"/>
    </location>
</feature>
<evidence type="ECO:0000256" key="7">
    <source>
        <dbReference type="ARBA" id="ARBA00022949"/>
    </source>
</evidence>
<dbReference type="Pfam" id="PF11819">
    <property type="entry name" value="CUPID"/>
    <property type="match status" value="1"/>
</dbReference>
<dbReference type="InterPro" id="IPR029071">
    <property type="entry name" value="Ubiquitin-like_domsf"/>
</dbReference>
<evidence type="ECO:0000256" key="1">
    <source>
        <dbReference type="ARBA" id="ARBA00004245"/>
    </source>
</evidence>
<keyword evidence="8 10" id="KW-0175">Coiled coil</keyword>
<evidence type="ECO:0000256" key="4">
    <source>
        <dbReference type="ARBA" id="ARBA00022427"/>
    </source>
</evidence>
<proteinExistence type="predicted"/>
<dbReference type="PRINTS" id="PR00661">
    <property type="entry name" value="ERMFAMILY"/>
</dbReference>
<dbReference type="AlphaFoldDB" id="A0A4W5QBD4"/>
<organism evidence="13 14">
    <name type="scientific">Hucho hucho</name>
    <name type="common">huchen</name>
    <dbReference type="NCBI Taxonomy" id="62062"/>
    <lineage>
        <taxon>Eukaryota</taxon>
        <taxon>Metazoa</taxon>
        <taxon>Chordata</taxon>
        <taxon>Craniata</taxon>
        <taxon>Vertebrata</taxon>
        <taxon>Euteleostomi</taxon>
        <taxon>Actinopterygii</taxon>
        <taxon>Neopterygii</taxon>
        <taxon>Teleostei</taxon>
        <taxon>Protacanthopterygii</taxon>
        <taxon>Salmoniformes</taxon>
        <taxon>Salmonidae</taxon>
        <taxon>Salmoninae</taxon>
        <taxon>Hucho</taxon>
    </lineage>
</organism>
<keyword evidence="6" id="KW-0597">Phosphoprotein</keyword>
<dbReference type="PANTHER" id="PTHR46079:SF1">
    <property type="entry name" value="FERM DOMAIN-CONTAINING PROTEIN 4B"/>
    <property type="match status" value="1"/>
</dbReference>
<dbReference type="InterPro" id="IPR014352">
    <property type="entry name" value="FERM/acyl-CoA-bd_prot_sf"/>
</dbReference>
<dbReference type="STRING" id="62062.ENSHHUP00000071398"/>
<evidence type="ECO:0000256" key="11">
    <source>
        <dbReference type="SAM" id="MobiDB-lite"/>
    </source>
</evidence>
<evidence type="ECO:0000313" key="13">
    <source>
        <dbReference type="Ensembl" id="ENSHHUP00000071398.1"/>
    </source>
</evidence>
<dbReference type="SUPFAM" id="SSF54236">
    <property type="entry name" value="Ubiquitin-like"/>
    <property type="match status" value="1"/>
</dbReference>
<feature type="domain" description="FERM" evidence="12">
    <location>
        <begin position="59"/>
        <end position="361"/>
    </location>
</feature>
<dbReference type="InterPro" id="IPR041785">
    <property type="entry name" value="FRMD4A/B_FERM_C"/>
</dbReference>
<comment type="subcellular location">
    <subcellularLocation>
        <location evidence="3">Cell junction</location>
        <location evidence="3">Adherens junction</location>
    </subcellularLocation>
    <subcellularLocation>
        <location evidence="2">Cell junction</location>
        <location evidence="2">Tight junction</location>
    </subcellularLocation>
    <subcellularLocation>
        <location evidence="1">Cytoplasm</location>
        <location evidence="1">Cytoskeleton</location>
    </subcellularLocation>
</comment>
<dbReference type="PRINTS" id="PR00935">
    <property type="entry name" value="BAND41"/>
</dbReference>
<feature type="coiled-coil region" evidence="10">
    <location>
        <begin position="420"/>
        <end position="451"/>
    </location>
</feature>
<dbReference type="Gene3D" id="1.20.80.10">
    <property type="match status" value="1"/>
</dbReference>
<dbReference type="Pfam" id="PF00373">
    <property type="entry name" value="FERM_M"/>
    <property type="match status" value="1"/>
</dbReference>
<name>A0A4W5QBD4_9TELE</name>
<evidence type="ECO:0000256" key="2">
    <source>
        <dbReference type="ARBA" id="ARBA00004435"/>
    </source>
</evidence>
<dbReference type="FunFam" id="1.20.80.10:FF:000008">
    <property type="entry name" value="FERM domain containing 4A"/>
    <property type="match status" value="1"/>
</dbReference>
<dbReference type="InterPro" id="IPR011993">
    <property type="entry name" value="PH-like_dom_sf"/>
</dbReference>
<dbReference type="PROSITE" id="PS50057">
    <property type="entry name" value="FERM_3"/>
    <property type="match status" value="1"/>
</dbReference>
<dbReference type="Pfam" id="PF09380">
    <property type="entry name" value="FERM_C"/>
    <property type="match status" value="1"/>
</dbReference>
<dbReference type="SMART" id="SM00295">
    <property type="entry name" value="B41"/>
    <property type="match status" value="1"/>
</dbReference>
<dbReference type="Proteomes" id="UP000314982">
    <property type="component" value="Unassembled WGS sequence"/>
</dbReference>
<dbReference type="GO" id="GO:0005856">
    <property type="term" value="C:cytoskeleton"/>
    <property type="evidence" value="ECO:0007669"/>
    <property type="project" value="UniProtKB-SubCell"/>
</dbReference>
<evidence type="ECO:0000256" key="6">
    <source>
        <dbReference type="ARBA" id="ARBA00022553"/>
    </source>
</evidence>
<feature type="compositionally biased region" description="Basic and acidic residues" evidence="11">
    <location>
        <begin position="642"/>
        <end position="654"/>
    </location>
</feature>
<dbReference type="InterPro" id="IPR019747">
    <property type="entry name" value="FERM_CS"/>
</dbReference>
<keyword evidence="14" id="KW-1185">Reference proteome</keyword>
<keyword evidence="5" id="KW-0963">Cytoplasm</keyword>
<feature type="compositionally biased region" description="Basic residues" evidence="11">
    <location>
        <begin position="759"/>
        <end position="771"/>
    </location>
</feature>
<dbReference type="CDD" id="cd17200">
    <property type="entry name" value="FERM_F1_FRMD4B"/>
    <property type="match status" value="1"/>
</dbReference>
<keyword evidence="7" id="KW-0965">Cell junction</keyword>
<dbReference type="GO" id="GO:0005912">
    <property type="term" value="C:adherens junction"/>
    <property type="evidence" value="ECO:0007669"/>
    <property type="project" value="UniProtKB-SubCell"/>
</dbReference>
<evidence type="ECO:0000313" key="14">
    <source>
        <dbReference type="Proteomes" id="UP000314982"/>
    </source>
</evidence>
<dbReference type="InterPro" id="IPR021774">
    <property type="entry name" value="CUPID"/>
</dbReference>
<reference evidence="13" key="3">
    <citation type="submission" date="2025-09" db="UniProtKB">
        <authorList>
            <consortium name="Ensembl"/>
        </authorList>
    </citation>
    <scope>IDENTIFICATION</scope>
</reference>
<dbReference type="SMART" id="SM01196">
    <property type="entry name" value="FERM_C"/>
    <property type="match status" value="1"/>
</dbReference>
<evidence type="ECO:0000256" key="3">
    <source>
        <dbReference type="ARBA" id="ARBA00004536"/>
    </source>
</evidence>
<dbReference type="InterPro" id="IPR018980">
    <property type="entry name" value="FERM_PH-like_C"/>
</dbReference>
<dbReference type="Gene3D" id="3.10.20.90">
    <property type="entry name" value="Phosphatidylinositol 3-kinase Catalytic Subunit, Chain A, domain 1"/>
    <property type="match status" value="1"/>
</dbReference>
<feature type="region of interest" description="Disordered" evidence="11">
    <location>
        <begin position="732"/>
        <end position="784"/>
    </location>
</feature>
<dbReference type="CDD" id="cd14473">
    <property type="entry name" value="FERM_B-lobe"/>
    <property type="match status" value="1"/>
</dbReference>
<dbReference type="InterPro" id="IPR047176">
    <property type="entry name" value="FRMD4A/B"/>
</dbReference>
<dbReference type="InterPro" id="IPR019748">
    <property type="entry name" value="FERM_central"/>
</dbReference>
<dbReference type="InterPro" id="IPR000299">
    <property type="entry name" value="FERM_domain"/>
</dbReference>
<dbReference type="PROSITE" id="PS00661">
    <property type="entry name" value="FERM_2"/>
    <property type="match status" value="1"/>
</dbReference>
<feature type="compositionally biased region" description="Polar residues" evidence="11">
    <location>
        <begin position="732"/>
        <end position="751"/>
    </location>
</feature>
<evidence type="ECO:0000256" key="5">
    <source>
        <dbReference type="ARBA" id="ARBA00022490"/>
    </source>
</evidence>